<dbReference type="Pfam" id="PF00440">
    <property type="entry name" value="TetR_N"/>
    <property type="match status" value="1"/>
</dbReference>
<comment type="caution">
    <text evidence="7">The sequence shown here is derived from an EMBL/GenBank/DDBJ whole genome shotgun (WGS) entry which is preliminary data.</text>
</comment>
<evidence type="ECO:0000256" key="1">
    <source>
        <dbReference type="ARBA" id="ARBA00023015"/>
    </source>
</evidence>
<dbReference type="InterPro" id="IPR050109">
    <property type="entry name" value="HTH-type_TetR-like_transc_reg"/>
</dbReference>
<evidence type="ECO:0000313" key="7">
    <source>
        <dbReference type="EMBL" id="GAA4258323.1"/>
    </source>
</evidence>
<dbReference type="EMBL" id="BAABAT010000030">
    <property type="protein sequence ID" value="GAA4258323.1"/>
    <property type="molecule type" value="Genomic_DNA"/>
</dbReference>
<evidence type="ECO:0000256" key="4">
    <source>
        <dbReference type="PROSITE-ProRule" id="PRU00335"/>
    </source>
</evidence>
<dbReference type="PRINTS" id="PR00455">
    <property type="entry name" value="HTHTETR"/>
</dbReference>
<evidence type="ECO:0000313" key="8">
    <source>
        <dbReference type="Proteomes" id="UP001500620"/>
    </source>
</evidence>
<gene>
    <name evidence="7" type="ORF">GCM10022255_078560</name>
</gene>
<name>A0ABP8DL22_9ACTN</name>
<feature type="compositionally biased region" description="Polar residues" evidence="5">
    <location>
        <begin position="10"/>
        <end position="19"/>
    </location>
</feature>
<dbReference type="Proteomes" id="UP001500620">
    <property type="component" value="Unassembled WGS sequence"/>
</dbReference>
<dbReference type="SUPFAM" id="SSF46689">
    <property type="entry name" value="Homeodomain-like"/>
    <property type="match status" value="1"/>
</dbReference>
<reference evidence="8" key="1">
    <citation type="journal article" date="2019" name="Int. J. Syst. Evol. Microbiol.">
        <title>The Global Catalogue of Microorganisms (GCM) 10K type strain sequencing project: providing services to taxonomists for standard genome sequencing and annotation.</title>
        <authorList>
            <consortium name="The Broad Institute Genomics Platform"/>
            <consortium name="The Broad Institute Genome Sequencing Center for Infectious Disease"/>
            <person name="Wu L."/>
            <person name="Ma J."/>
        </authorList>
    </citation>
    <scope>NUCLEOTIDE SEQUENCE [LARGE SCALE GENOMIC DNA]</scope>
    <source>
        <strain evidence="8">JCM 17441</strain>
    </source>
</reference>
<feature type="domain" description="HTH tetR-type" evidence="6">
    <location>
        <begin position="25"/>
        <end position="85"/>
    </location>
</feature>
<dbReference type="Gene3D" id="1.10.357.10">
    <property type="entry name" value="Tetracycline Repressor, domain 2"/>
    <property type="match status" value="1"/>
</dbReference>
<keyword evidence="2 4" id="KW-0238">DNA-binding</keyword>
<proteinExistence type="predicted"/>
<evidence type="ECO:0000256" key="5">
    <source>
        <dbReference type="SAM" id="MobiDB-lite"/>
    </source>
</evidence>
<keyword evidence="8" id="KW-1185">Reference proteome</keyword>
<keyword evidence="1" id="KW-0805">Transcription regulation</keyword>
<accession>A0ABP8DL22</accession>
<evidence type="ECO:0000256" key="3">
    <source>
        <dbReference type="ARBA" id="ARBA00023163"/>
    </source>
</evidence>
<dbReference type="SUPFAM" id="SSF48498">
    <property type="entry name" value="Tetracyclin repressor-like, C-terminal domain"/>
    <property type="match status" value="1"/>
</dbReference>
<dbReference type="Gene3D" id="1.10.10.60">
    <property type="entry name" value="Homeodomain-like"/>
    <property type="match status" value="1"/>
</dbReference>
<protein>
    <submittedName>
        <fullName evidence="7">TetR/AcrR family transcriptional regulator C-terminal domain-containing protein</fullName>
    </submittedName>
</protein>
<feature type="region of interest" description="Disordered" evidence="5">
    <location>
        <begin position="1"/>
        <end position="22"/>
    </location>
</feature>
<dbReference type="PANTHER" id="PTHR30055:SF151">
    <property type="entry name" value="TRANSCRIPTIONAL REGULATORY PROTEIN"/>
    <property type="match status" value="1"/>
</dbReference>
<dbReference type="RefSeq" id="WP_345135246.1">
    <property type="nucleotide sequence ID" value="NZ_BAABAT010000030.1"/>
</dbReference>
<keyword evidence="3" id="KW-0804">Transcription</keyword>
<dbReference type="PANTHER" id="PTHR30055">
    <property type="entry name" value="HTH-TYPE TRANSCRIPTIONAL REGULATOR RUTR"/>
    <property type="match status" value="1"/>
</dbReference>
<dbReference type="PROSITE" id="PS50977">
    <property type="entry name" value="HTH_TETR_2"/>
    <property type="match status" value="1"/>
</dbReference>
<evidence type="ECO:0000256" key="2">
    <source>
        <dbReference type="ARBA" id="ARBA00023125"/>
    </source>
</evidence>
<dbReference type="InterPro" id="IPR036271">
    <property type="entry name" value="Tet_transcr_reg_TetR-rel_C_sf"/>
</dbReference>
<dbReference type="InterPro" id="IPR001647">
    <property type="entry name" value="HTH_TetR"/>
</dbReference>
<organism evidence="7 8">
    <name type="scientific">Dactylosporangium darangshiense</name>
    <dbReference type="NCBI Taxonomy" id="579108"/>
    <lineage>
        <taxon>Bacteria</taxon>
        <taxon>Bacillati</taxon>
        <taxon>Actinomycetota</taxon>
        <taxon>Actinomycetes</taxon>
        <taxon>Micromonosporales</taxon>
        <taxon>Micromonosporaceae</taxon>
        <taxon>Dactylosporangium</taxon>
    </lineage>
</organism>
<sequence length="232" mass="24782">MHDSLLASWTMGSGAQSTGRGRRPTVDLAGIVAAGVALADAEGLTGVSMPRVAREVGVTQNALYRHVSSKEELLLLIADAGSGTPPSLDSADWRAAARAWAEALIDRYATRPWLLDVGLRAPFTRNVVLWTEAFLQATRPTGLPVSIRLEFALLLDGHARHVAALRRDRAAAPLDSDFAALLPLMEAADCPEYVSFLRAPAPQPPDFGLSRLLDSMTAYIGRPINVDGGFTA</sequence>
<feature type="DNA-binding region" description="H-T-H motif" evidence="4">
    <location>
        <begin position="48"/>
        <end position="67"/>
    </location>
</feature>
<dbReference type="InterPro" id="IPR009057">
    <property type="entry name" value="Homeodomain-like_sf"/>
</dbReference>
<evidence type="ECO:0000259" key="6">
    <source>
        <dbReference type="PROSITE" id="PS50977"/>
    </source>
</evidence>